<sequence>MNSDVAAHLVRIHINREVFNSPDPTTGEALYALGSVPKDEKLYREVEGDKEDERIFRDESEVRLTADAHFYSQEAIDILVNGDDHEIDTKEITYERVVELYLGSGGKASNEYLVKYSHGPKENPTGTLPPGQKVKVKDGMRFRVAGTGES</sequence>
<feature type="domain" description="Multi-ubiquitin" evidence="1">
    <location>
        <begin position="77"/>
        <end position="147"/>
    </location>
</feature>
<dbReference type="Pfam" id="PF14452">
    <property type="entry name" value="Multi_ubiq"/>
    <property type="match status" value="1"/>
</dbReference>
<comment type="caution">
    <text evidence="2">The sequence shown here is derived from an EMBL/GenBank/DDBJ whole genome shotgun (WGS) entry which is preliminary data.</text>
</comment>
<evidence type="ECO:0000313" key="3">
    <source>
        <dbReference type="Proteomes" id="UP001589943"/>
    </source>
</evidence>
<name>A0ABV6PM73_9SPHN</name>
<accession>A0ABV6PM73</accession>
<dbReference type="InterPro" id="IPR027802">
    <property type="entry name" value="Multi-ubiquitin_dom"/>
</dbReference>
<organism evidence="2 3">
    <name type="scientific">Novosphingobium aquiterrae</name>
    <dbReference type="NCBI Taxonomy" id="624388"/>
    <lineage>
        <taxon>Bacteria</taxon>
        <taxon>Pseudomonadati</taxon>
        <taxon>Pseudomonadota</taxon>
        <taxon>Alphaproteobacteria</taxon>
        <taxon>Sphingomonadales</taxon>
        <taxon>Sphingomonadaceae</taxon>
        <taxon>Novosphingobium</taxon>
    </lineage>
</organism>
<dbReference type="EMBL" id="JBHLTL010000011">
    <property type="protein sequence ID" value="MFC0590929.1"/>
    <property type="molecule type" value="Genomic_DNA"/>
</dbReference>
<proteinExistence type="predicted"/>
<evidence type="ECO:0000313" key="2">
    <source>
        <dbReference type="EMBL" id="MFC0590929.1"/>
    </source>
</evidence>
<gene>
    <name evidence="2" type="ORF">ACFFF7_16105</name>
</gene>
<dbReference type="Proteomes" id="UP001589943">
    <property type="component" value="Unassembled WGS sequence"/>
</dbReference>
<dbReference type="RefSeq" id="WP_379482352.1">
    <property type="nucleotide sequence ID" value="NZ_JBHLTL010000011.1"/>
</dbReference>
<protein>
    <submittedName>
        <fullName evidence="2">Multiubiquitin domain-containing protein</fullName>
    </submittedName>
</protein>
<evidence type="ECO:0000259" key="1">
    <source>
        <dbReference type="Pfam" id="PF14452"/>
    </source>
</evidence>
<keyword evidence="3" id="KW-1185">Reference proteome</keyword>
<reference evidence="2 3" key="1">
    <citation type="submission" date="2024-09" db="EMBL/GenBank/DDBJ databases">
        <authorList>
            <person name="Sun Q."/>
            <person name="Mori K."/>
        </authorList>
    </citation>
    <scope>NUCLEOTIDE SEQUENCE [LARGE SCALE GENOMIC DNA]</scope>
    <source>
        <strain evidence="2 3">NCAIM B.02537</strain>
    </source>
</reference>